<protein>
    <submittedName>
        <fullName evidence="8">Malate dehydrogenase (Oxaloacetate-decarboxylating)</fullName>
        <ecNumber evidence="8">1.1.1.38</ecNumber>
    </submittedName>
</protein>
<dbReference type="PANTHER" id="PTHR43237">
    <property type="entry name" value="NADP-DEPENDENT MALIC ENZYME"/>
    <property type="match status" value="1"/>
</dbReference>
<dbReference type="GO" id="GO:0051287">
    <property type="term" value="F:NAD binding"/>
    <property type="evidence" value="ECO:0007669"/>
    <property type="project" value="InterPro"/>
</dbReference>
<gene>
    <name evidence="8" type="ORF">HNR45_000433</name>
</gene>
<dbReference type="EMBL" id="JACHHI010000002">
    <property type="protein sequence ID" value="MBB6477403.1"/>
    <property type="molecule type" value="Genomic_DNA"/>
</dbReference>
<comment type="similarity">
    <text evidence="1">Belongs to the malic enzymes family.</text>
</comment>
<proteinExistence type="inferred from homology"/>
<evidence type="ECO:0000313" key="9">
    <source>
        <dbReference type="Proteomes" id="UP000591941"/>
    </source>
</evidence>
<keyword evidence="2 8" id="KW-0560">Oxidoreductase</keyword>
<accession>A0A841R0X3</accession>
<dbReference type="InterPro" id="IPR012301">
    <property type="entry name" value="Malic_N_dom"/>
</dbReference>
<dbReference type="RefSeq" id="WP_075939411.1">
    <property type="nucleotide sequence ID" value="NZ_CABWNB010000003.1"/>
</dbReference>
<dbReference type="PIRSF" id="PIRSF000106">
    <property type="entry name" value="ME"/>
    <property type="match status" value="1"/>
</dbReference>
<evidence type="ECO:0000259" key="6">
    <source>
        <dbReference type="SMART" id="SM00919"/>
    </source>
</evidence>
<reference evidence="8 9" key="1">
    <citation type="submission" date="2020-08" db="EMBL/GenBank/DDBJ databases">
        <title>Genomic Encyclopedia of Type Strains, Phase IV (KMG-IV): sequencing the most valuable type-strain genomes for metagenomic binning, comparative biology and taxonomic classification.</title>
        <authorList>
            <person name="Goeker M."/>
        </authorList>
    </citation>
    <scope>NUCLEOTIDE SEQUENCE [LARGE SCALE GENOMIC DNA]</scope>
    <source>
        <strain evidence="8 9">DSM 21255</strain>
    </source>
</reference>
<dbReference type="Proteomes" id="UP000591941">
    <property type="component" value="Unassembled WGS sequence"/>
</dbReference>
<keyword evidence="9" id="KW-1185">Reference proteome</keyword>
<evidence type="ECO:0000259" key="7">
    <source>
        <dbReference type="SMART" id="SM01274"/>
    </source>
</evidence>
<dbReference type="InterPro" id="IPR012302">
    <property type="entry name" value="Malic_NAD-bd"/>
</dbReference>
<evidence type="ECO:0000313" key="8">
    <source>
        <dbReference type="EMBL" id="MBB6477403.1"/>
    </source>
</evidence>
<dbReference type="InterPro" id="IPR036291">
    <property type="entry name" value="NAD(P)-bd_dom_sf"/>
</dbReference>
<dbReference type="SMART" id="SM01274">
    <property type="entry name" value="malic"/>
    <property type="match status" value="1"/>
</dbReference>
<feature type="domain" description="Malic enzyme NAD-binding" evidence="6">
    <location>
        <begin position="160"/>
        <end position="382"/>
    </location>
</feature>
<dbReference type="Pfam" id="PF03949">
    <property type="entry name" value="Malic_M"/>
    <property type="match status" value="1"/>
</dbReference>
<dbReference type="PANTHER" id="PTHR43237:SF4">
    <property type="entry name" value="NADP-DEPENDENT MALIC ENZYME"/>
    <property type="match status" value="1"/>
</dbReference>
<name>A0A841R0X3_9FIRM</name>
<feature type="binding site" evidence="4">
    <location>
        <position position="314"/>
    </location>
    <ligand>
        <name>(S)-malate</name>
        <dbReference type="ChEBI" id="CHEBI:15589"/>
    </ligand>
</feature>
<dbReference type="Gene3D" id="3.40.50.720">
    <property type="entry name" value="NAD(P)-binding Rossmann-like Domain"/>
    <property type="match status" value="1"/>
</dbReference>
<keyword evidence="5" id="KW-0479">Metal-binding</keyword>
<sequence length="398" mass="42956">MDLKQESMAMRKQHNGILTTGLKMPINDRHALAVAYTPGVAEPCLHIKEDEDLSFSLTLRGNVIAVISDGTRVLGLGDIGAAAAIPVMEGKAAIYKRFANIDALPVVINTKDPEEFIRTVKLLEKNYAGINLEDISSPKCYDIEDRLIEEMEIPVFHDDQHGTAIAALAALLGALRFVKKDISKVKIVINGAGAAGTAIANMILAAGATDMTMLNSKGILHDNGKLNRVQKDLVDRINPENRQGTFQDAIKGADVLLGVSKAGAFKPEDMKLLAKDSIVFAMANPVPEIMYEDAIAAGVAVCGTGRSDMPNQVNNSSVFPGLFRGAIDVHSRRINMEMKLAAAYALADLVDDKDLRQDNVVIDVFDERVPLAVAKAVAKKAIETGVARMKELPAQYRD</sequence>
<dbReference type="SMART" id="SM00919">
    <property type="entry name" value="Malic_M"/>
    <property type="match status" value="1"/>
</dbReference>
<evidence type="ECO:0000256" key="2">
    <source>
        <dbReference type="ARBA" id="ARBA00023002"/>
    </source>
</evidence>
<evidence type="ECO:0000256" key="5">
    <source>
        <dbReference type="PIRSR" id="PIRSR000106-3"/>
    </source>
</evidence>
<dbReference type="Gene3D" id="3.40.50.10380">
    <property type="entry name" value="Malic enzyme, N-terminal domain"/>
    <property type="match status" value="1"/>
</dbReference>
<dbReference type="GeneID" id="93485710"/>
<feature type="binding site" evidence="5">
    <location>
        <position position="133"/>
    </location>
    <ligand>
        <name>a divalent metal cation</name>
        <dbReference type="ChEBI" id="CHEBI:60240"/>
    </ligand>
</feature>
<feature type="active site" description="Proton acceptor" evidence="3">
    <location>
        <position position="91"/>
    </location>
</feature>
<dbReference type="InterPro" id="IPR046346">
    <property type="entry name" value="Aminoacid_DH-like_N_sf"/>
</dbReference>
<feature type="binding site" evidence="5">
    <location>
        <position position="159"/>
    </location>
    <ligand>
        <name>a divalent metal cation</name>
        <dbReference type="ChEBI" id="CHEBI:60240"/>
    </ligand>
</feature>
<dbReference type="EC" id="1.1.1.38" evidence="8"/>
<feature type="active site" description="Proton donor" evidence="3">
    <location>
        <position position="36"/>
    </location>
</feature>
<organism evidence="8 9">
    <name type="scientific">Negativicoccus succinicivorans</name>
    <dbReference type="NCBI Taxonomy" id="620903"/>
    <lineage>
        <taxon>Bacteria</taxon>
        <taxon>Bacillati</taxon>
        <taxon>Bacillota</taxon>
        <taxon>Negativicutes</taxon>
        <taxon>Veillonellales</taxon>
        <taxon>Veillonellaceae</taxon>
        <taxon>Negativicoccus</taxon>
    </lineage>
</organism>
<dbReference type="SUPFAM" id="SSF51735">
    <property type="entry name" value="NAD(P)-binding Rossmann-fold domains"/>
    <property type="match status" value="1"/>
</dbReference>
<dbReference type="InterPro" id="IPR037062">
    <property type="entry name" value="Malic_N_dom_sf"/>
</dbReference>
<feature type="domain" description="Malic enzyme N-terminal" evidence="7">
    <location>
        <begin position="15"/>
        <end position="148"/>
    </location>
</feature>
<dbReference type="AlphaFoldDB" id="A0A841R0X3"/>
<feature type="binding site" evidence="5">
    <location>
        <position position="134"/>
    </location>
    <ligand>
        <name>a divalent metal cation</name>
        <dbReference type="ChEBI" id="CHEBI:60240"/>
    </ligand>
</feature>
<dbReference type="GO" id="GO:0016616">
    <property type="term" value="F:oxidoreductase activity, acting on the CH-OH group of donors, NAD or NADP as acceptor"/>
    <property type="evidence" value="ECO:0007669"/>
    <property type="project" value="InterPro"/>
</dbReference>
<dbReference type="SUPFAM" id="SSF53223">
    <property type="entry name" value="Aminoacid dehydrogenase-like, N-terminal domain"/>
    <property type="match status" value="1"/>
</dbReference>
<dbReference type="InterPro" id="IPR051674">
    <property type="entry name" value="Malate_Decarboxylase"/>
</dbReference>
<feature type="binding site" evidence="4">
    <location>
        <position position="284"/>
    </location>
    <ligand>
        <name>(S)-malate</name>
        <dbReference type="ChEBI" id="CHEBI:15589"/>
    </ligand>
</feature>
<dbReference type="OrthoDB" id="9805787at2"/>
<feature type="binding site" evidence="4">
    <location>
        <position position="72"/>
    </location>
    <ligand>
        <name>(S)-malate</name>
        <dbReference type="ChEBI" id="CHEBI:15589"/>
    </ligand>
</feature>
<evidence type="ECO:0000256" key="3">
    <source>
        <dbReference type="PIRSR" id="PIRSR000106-1"/>
    </source>
</evidence>
<comment type="cofactor">
    <cofactor evidence="5">
        <name>Mg(2+)</name>
        <dbReference type="ChEBI" id="CHEBI:18420"/>
    </cofactor>
    <cofactor evidence="5">
        <name>Mn(2+)</name>
        <dbReference type="ChEBI" id="CHEBI:29035"/>
    </cofactor>
    <text evidence="5">Divalent metal cations. Prefers magnesium or manganese.</text>
</comment>
<dbReference type="Pfam" id="PF00390">
    <property type="entry name" value="malic"/>
    <property type="match status" value="1"/>
</dbReference>
<evidence type="ECO:0000256" key="4">
    <source>
        <dbReference type="PIRSR" id="PIRSR000106-2"/>
    </source>
</evidence>
<evidence type="ECO:0000256" key="1">
    <source>
        <dbReference type="ARBA" id="ARBA00008785"/>
    </source>
</evidence>
<comment type="caution">
    <text evidence="8">The sequence shown here is derived from an EMBL/GenBank/DDBJ whole genome shotgun (WGS) entry which is preliminary data.</text>
</comment>
<dbReference type="GO" id="GO:0046872">
    <property type="term" value="F:metal ion binding"/>
    <property type="evidence" value="ECO:0007669"/>
    <property type="project" value="UniProtKB-KW"/>
</dbReference>
<dbReference type="GO" id="GO:0004470">
    <property type="term" value="F:malic enzyme activity"/>
    <property type="evidence" value="ECO:0007669"/>
    <property type="project" value="InterPro"/>
</dbReference>
<dbReference type="InterPro" id="IPR001891">
    <property type="entry name" value="Malic_OxRdtase"/>
</dbReference>